<reference evidence="3 4" key="1">
    <citation type="submission" date="2019-05" db="EMBL/GenBank/DDBJ databases">
        <title>Microbulbifer harenosus sp. nov., an alginate-degrading bacterium isolated from coastal sand.</title>
        <authorList>
            <person name="Huang H."/>
            <person name="Mo K."/>
            <person name="Bao S."/>
        </authorList>
    </citation>
    <scope>NUCLEOTIDE SEQUENCE [LARGE SCALE GENOMIC DNA]</scope>
    <source>
        <strain evidence="3 4">HB161719</strain>
    </source>
</reference>
<gene>
    <name evidence="3" type="ORF">FDY93_05430</name>
</gene>
<dbReference type="InterPro" id="IPR052710">
    <property type="entry name" value="CAAX_protease"/>
</dbReference>
<protein>
    <submittedName>
        <fullName evidence="3">CPBP family intramembrane metalloprotease</fullName>
    </submittedName>
</protein>
<dbReference type="Pfam" id="PF02517">
    <property type="entry name" value="Rce1-like"/>
    <property type="match status" value="1"/>
</dbReference>
<dbReference type="GO" id="GO:0008237">
    <property type="term" value="F:metallopeptidase activity"/>
    <property type="evidence" value="ECO:0007669"/>
    <property type="project" value="UniProtKB-KW"/>
</dbReference>
<feature type="transmembrane region" description="Helical" evidence="1">
    <location>
        <begin position="37"/>
        <end position="55"/>
    </location>
</feature>
<keyword evidence="1" id="KW-0472">Membrane</keyword>
<dbReference type="RefSeq" id="WP_138234726.1">
    <property type="nucleotide sequence ID" value="NZ_CP185860.1"/>
</dbReference>
<organism evidence="3 4">
    <name type="scientific">Microbulbifer harenosus</name>
    <dbReference type="NCBI Taxonomy" id="2576840"/>
    <lineage>
        <taxon>Bacteria</taxon>
        <taxon>Pseudomonadati</taxon>
        <taxon>Pseudomonadota</taxon>
        <taxon>Gammaproteobacteria</taxon>
        <taxon>Cellvibrionales</taxon>
        <taxon>Microbulbiferaceae</taxon>
        <taxon>Microbulbifer</taxon>
    </lineage>
</organism>
<dbReference type="PANTHER" id="PTHR36435:SF1">
    <property type="entry name" value="CAAX AMINO TERMINAL PROTEASE FAMILY PROTEIN"/>
    <property type="match status" value="1"/>
</dbReference>
<dbReference type="PANTHER" id="PTHR36435">
    <property type="entry name" value="SLR1288 PROTEIN"/>
    <property type="match status" value="1"/>
</dbReference>
<keyword evidence="1" id="KW-0812">Transmembrane</keyword>
<feature type="transmembrane region" description="Helical" evidence="1">
    <location>
        <begin position="163"/>
        <end position="181"/>
    </location>
</feature>
<feature type="domain" description="CAAX prenyl protease 2/Lysostaphin resistance protein A-like" evidence="2">
    <location>
        <begin position="84"/>
        <end position="175"/>
    </location>
</feature>
<keyword evidence="3" id="KW-0378">Hydrolase</keyword>
<proteinExistence type="predicted"/>
<keyword evidence="4" id="KW-1185">Reference proteome</keyword>
<keyword evidence="3" id="KW-0645">Protease</keyword>
<feature type="transmembrane region" description="Helical" evidence="1">
    <location>
        <begin position="139"/>
        <end position="157"/>
    </location>
</feature>
<dbReference type="Proteomes" id="UP000306791">
    <property type="component" value="Unassembled WGS sequence"/>
</dbReference>
<evidence type="ECO:0000256" key="1">
    <source>
        <dbReference type="SAM" id="Phobius"/>
    </source>
</evidence>
<evidence type="ECO:0000313" key="3">
    <source>
        <dbReference type="EMBL" id="TLM78694.1"/>
    </source>
</evidence>
<evidence type="ECO:0000259" key="2">
    <source>
        <dbReference type="Pfam" id="PF02517"/>
    </source>
</evidence>
<keyword evidence="3" id="KW-0482">Metalloprotease</keyword>
<dbReference type="EMBL" id="VANI01000005">
    <property type="protein sequence ID" value="TLM78694.1"/>
    <property type="molecule type" value="Genomic_DNA"/>
</dbReference>
<comment type="caution">
    <text evidence="3">The sequence shown here is derived from an EMBL/GenBank/DDBJ whole genome shotgun (WGS) entry which is preliminary data.</text>
</comment>
<feature type="transmembrane region" description="Helical" evidence="1">
    <location>
        <begin position="109"/>
        <end position="134"/>
    </location>
</feature>
<keyword evidence="1" id="KW-1133">Transmembrane helix</keyword>
<evidence type="ECO:0000313" key="4">
    <source>
        <dbReference type="Proteomes" id="UP000306791"/>
    </source>
</evidence>
<dbReference type="InterPro" id="IPR003675">
    <property type="entry name" value="Rce1/LyrA-like_dom"/>
</dbReference>
<sequence length="198" mass="21659">MKQILVMALSIQAVVAAVAWAGLYFSRIDVSWGIGSAPLYIALGITGALVSYWIARAITVSNSDFGATLRDHCKKLHLAFRHLNWWQIAVLALAAGVCEELLFRGFLQPWIASLFTPSAPIVGLVVASVVFGLLHYASFIYFLITAVMGLVLGLVYWLSESLLAVVVWHGVYDLIALGVLAKFPQRLGVYPDVVDKPR</sequence>
<name>A0ABY2UM70_9GAMM</name>
<accession>A0ABY2UM70</accession>